<feature type="domain" description="Major facilitator superfamily (MFS) profile" evidence="8">
    <location>
        <begin position="16"/>
        <end position="423"/>
    </location>
</feature>
<evidence type="ECO:0000256" key="3">
    <source>
        <dbReference type="ARBA" id="ARBA00022475"/>
    </source>
</evidence>
<dbReference type="CDD" id="cd17319">
    <property type="entry name" value="MFS_ExuT_GudP_like"/>
    <property type="match status" value="1"/>
</dbReference>
<dbReference type="KEGG" id="aacx:DEACI_3354"/>
<dbReference type="SUPFAM" id="SSF103473">
    <property type="entry name" value="MFS general substrate transporter"/>
    <property type="match status" value="1"/>
</dbReference>
<reference evidence="10" key="1">
    <citation type="submission" date="2014-11" db="EMBL/GenBank/DDBJ databases">
        <authorList>
            <person name="Hornung B.V."/>
        </authorList>
    </citation>
    <scope>NUCLEOTIDE SEQUENCE</scope>
    <source>
        <strain evidence="10">INE</strain>
    </source>
</reference>
<dbReference type="PANTHER" id="PTHR11662:SF399">
    <property type="entry name" value="FI19708P1-RELATED"/>
    <property type="match status" value="1"/>
</dbReference>
<comment type="subcellular location">
    <subcellularLocation>
        <location evidence="1">Cell membrane</location>
        <topology evidence="1">Multi-pass membrane protein</topology>
    </subcellularLocation>
</comment>
<dbReference type="AlphaFoldDB" id="A0A8S0Y419"/>
<dbReference type="InterPro" id="IPR011701">
    <property type="entry name" value="MFS"/>
</dbReference>
<evidence type="ECO:0000256" key="1">
    <source>
        <dbReference type="ARBA" id="ARBA00004651"/>
    </source>
</evidence>
<feature type="transmembrane region" description="Helical" evidence="7">
    <location>
        <begin position="88"/>
        <end position="109"/>
    </location>
</feature>
<dbReference type="PIRSF" id="PIRSF002808">
    <property type="entry name" value="Hexose_phosphate_transp"/>
    <property type="match status" value="1"/>
</dbReference>
<evidence type="ECO:0000256" key="7">
    <source>
        <dbReference type="SAM" id="Phobius"/>
    </source>
</evidence>
<evidence type="ECO:0000256" key="5">
    <source>
        <dbReference type="ARBA" id="ARBA00022989"/>
    </source>
</evidence>
<evidence type="ECO:0000256" key="4">
    <source>
        <dbReference type="ARBA" id="ARBA00022692"/>
    </source>
</evidence>
<feature type="transmembrane region" description="Helical" evidence="7">
    <location>
        <begin position="235"/>
        <end position="256"/>
    </location>
</feature>
<name>A0A8S0Y419_9FIRM</name>
<protein>
    <submittedName>
        <fullName evidence="10">L-galactonate transporter</fullName>
    </submittedName>
    <submittedName>
        <fullName evidence="9">Major facilitator superfamily transporter</fullName>
    </submittedName>
</protein>
<keyword evidence="3" id="KW-1003">Cell membrane</keyword>
<dbReference type="PROSITE" id="PS50850">
    <property type="entry name" value="MFS"/>
    <property type="match status" value="1"/>
</dbReference>
<dbReference type="InterPro" id="IPR000849">
    <property type="entry name" value="Sugar_P_transporter"/>
</dbReference>
<dbReference type="EMBL" id="CDGJ01000111">
    <property type="protein sequence ID" value="CEJ09148.1"/>
    <property type="molecule type" value="Genomic_DNA"/>
</dbReference>
<feature type="transmembrane region" description="Helical" evidence="7">
    <location>
        <begin position="310"/>
        <end position="328"/>
    </location>
</feature>
<keyword evidence="11" id="KW-1185">Reference proteome</keyword>
<reference evidence="9" key="2">
    <citation type="submission" date="2020-01" db="EMBL/GenBank/DDBJ databases">
        <authorList>
            <person name="Hornung B."/>
        </authorList>
    </citation>
    <scope>NUCLEOTIDE SEQUENCE</scope>
    <source>
        <strain evidence="9">PacBioINE</strain>
    </source>
</reference>
<dbReference type="Proteomes" id="UP000836597">
    <property type="component" value="Chromosome"/>
</dbReference>
<feature type="transmembrane region" description="Helical" evidence="7">
    <location>
        <begin position="397"/>
        <end position="418"/>
    </location>
</feature>
<dbReference type="GO" id="GO:0022857">
    <property type="term" value="F:transmembrane transporter activity"/>
    <property type="evidence" value="ECO:0007669"/>
    <property type="project" value="InterPro"/>
</dbReference>
<feature type="transmembrane region" description="Helical" evidence="7">
    <location>
        <begin position="374"/>
        <end position="391"/>
    </location>
</feature>
<dbReference type="InterPro" id="IPR020846">
    <property type="entry name" value="MFS_dom"/>
</dbReference>
<dbReference type="InterPro" id="IPR050382">
    <property type="entry name" value="MFS_Na/Anion_cotransporter"/>
</dbReference>
<dbReference type="RefSeq" id="WP_240986006.1">
    <property type="nucleotide sequence ID" value="NZ_CDGJ01000111.1"/>
</dbReference>
<dbReference type="InterPro" id="IPR036259">
    <property type="entry name" value="MFS_trans_sf"/>
</dbReference>
<dbReference type="Pfam" id="PF07690">
    <property type="entry name" value="MFS_1"/>
    <property type="match status" value="1"/>
</dbReference>
<dbReference type="Gene3D" id="1.20.1250.20">
    <property type="entry name" value="MFS general substrate transporter like domains"/>
    <property type="match status" value="2"/>
</dbReference>
<feature type="transmembrane region" description="Helical" evidence="7">
    <location>
        <begin position="334"/>
        <end position="353"/>
    </location>
</feature>
<dbReference type="GO" id="GO:0005886">
    <property type="term" value="C:plasma membrane"/>
    <property type="evidence" value="ECO:0007669"/>
    <property type="project" value="UniProtKB-SubCell"/>
</dbReference>
<gene>
    <name evidence="9" type="ORF">DEACI_3354</name>
    <name evidence="10" type="ORF">DEACI_3631</name>
</gene>
<keyword evidence="2" id="KW-0813">Transport</keyword>
<dbReference type="PANTHER" id="PTHR11662">
    <property type="entry name" value="SOLUTE CARRIER FAMILY 17"/>
    <property type="match status" value="1"/>
</dbReference>
<keyword evidence="5 7" id="KW-1133">Transmembrane helix</keyword>
<keyword evidence="6 7" id="KW-0472">Membrane</keyword>
<accession>A0A8S0Y419</accession>
<dbReference type="Proteomes" id="UP001071230">
    <property type="component" value="Unassembled WGS sequence"/>
</dbReference>
<evidence type="ECO:0000313" key="9">
    <source>
        <dbReference type="EMBL" id="CAA7602675.1"/>
    </source>
</evidence>
<evidence type="ECO:0000256" key="2">
    <source>
        <dbReference type="ARBA" id="ARBA00022448"/>
    </source>
</evidence>
<organism evidence="9">
    <name type="scientific">Acididesulfobacillus acetoxydans</name>
    <dbReference type="NCBI Taxonomy" id="1561005"/>
    <lineage>
        <taxon>Bacteria</taxon>
        <taxon>Bacillati</taxon>
        <taxon>Bacillota</taxon>
        <taxon>Clostridia</taxon>
        <taxon>Eubacteriales</taxon>
        <taxon>Peptococcaceae</taxon>
        <taxon>Acididesulfobacillus</taxon>
    </lineage>
</organism>
<feature type="transmembrane region" description="Helical" evidence="7">
    <location>
        <begin position="276"/>
        <end position="298"/>
    </location>
</feature>
<evidence type="ECO:0000259" key="8">
    <source>
        <dbReference type="PROSITE" id="PS50850"/>
    </source>
</evidence>
<dbReference type="EMBL" id="LR746496">
    <property type="protein sequence ID" value="CAA7602675.1"/>
    <property type="molecule type" value="Genomic_DNA"/>
</dbReference>
<feature type="transmembrane region" description="Helical" evidence="7">
    <location>
        <begin position="12"/>
        <end position="29"/>
    </location>
</feature>
<feature type="transmembrane region" description="Helical" evidence="7">
    <location>
        <begin position="50"/>
        <end position="68"/>
    </location>
</feature>
<evidence type="ECO:0000313" key="11">
    <source>
        <dbReference type="Proteomes" id="UP001071230"/>
    </source>
</evidence>
<feature type="transmembrane region" description="Helical" evidence="7">
    <location>
        <begin position="170"/>
        <end position="190"/>
    </location>
</feature>
<evidence type="ECO:0000256" key="6">
    <source>
        <dbReference type="ARBA" id="ARBA00023136"/>
    </source>
</evidence>
<proteinExistence type="predicted"/>
<evidence type="ECO:0000313" key="10">
    <source>
        <dbReference type="EMBL" id="CEJ09148.1"/>
    </source>
</evidence>
<keyword evidence="4 7" id="KW-0812">Transmembrane</keyword>
<sequence length="427" mass="46727">METSAKTPKGHVRWGIGILLGTGVVVNYLDRTNISVAGEKMASQYGWSHTELGFMLSAFFWTYTLMQIPVGVLLDKLGVKWITRVGTFLWSLATIGTAFLGGFGGIAAMRMLLGITEAPAFPANSKATGYWFPLRERGLATSIFDGAAKFSNVIGVGISTWAIMNWGWRGAFVVTGLINLVFALVFWIIYRDPSEHKMLTQEEREYIVQNGAQQAGQAEGSVVGSFVKLLAQRKVWGLTLGFMAYGYTFYLFLTWLPDYMTKQMHMSMAKGGLYTVIPWIVATITDIFIGGWMVDHFIKKGYNPNKVRKTILILGMILGAFVILQPTTTNPNLQITYLSIALGGLAFSAPVGWSIPSLIAPKGMVGSVGSIMNFFNNLMGVAAPIITGYIIDKTGSFNTGFIIAGVIIIFGIFSYSFILGDINPIEL</sequence>